<sequence>MDKEKIIEKILNGEKLTDSPELLAWVELAEENRQEYIRYTNLRALMQRGKEMDDEQIRDGMRRVKAKTNRAHRSFSFKQILKYAAIIILGLMAGYFIHPHTLNQKIAMTEISVPKGNRTYLTLPDGSNVWLTNGSKLIYPERFNGKTRDVQLMGEAFFTVAHNAKKPFMVNVGQHRIRVLGTEFSLVAYPDDNEIQVDLLSGKVEMEVNLGDGTDNYKSAALEPLHSLVLDKTSRKLSRSKIQDDFLNYWRKGMYQFQDESFLSLTKKINRIFGVELIFEDELLKNRTFTGTFNIDDNIYTMMEVFKQASGEAFDYRVDRNKIYLKSIK</sequence>
<evidence type="ECO:0000313" key="4">
    <source>
        <dbReference type="EMBL" id="SMO32196.1"/>
    </source>
</evidence>
<evidence type="ECO:0000259" key="3">
    <source>
        <dbReference type="Pfam" id="PF16344"/>
    </source>
</evidence>
<keyword evidence="1" id="KW-0472">Membrane</keyword>
<reference evidence="4 5" key="1">
    <citation type="submission" date="2017-05" db="EMBL/GenBank/DDBJ databases">
        <authorList>
            <person name="Varghese N."/>
            <person name="Submissions S."/>
        </authorList>
    </citation>
    <scope>NUCLEOTIDE SEQUENCE [LARGE SCALE GENOMIC DNA]</scope>
    <source>
        <strain evidence="4 5">DSM 27040</strain>
    </source>
</reference>
<keyword evidence="1" id="KW-1133">Transmembrane helix</keyword>
<dbReference type="EMBL" id="FXTB01000001">
    <property type="protein sequence ID" value="SMO32196.1"/>
    <property type="molecule type" value="Genomic_DNA"/>
</dbReference>
<dbReference type="OrthoDB" id="1098987at2"/>
<dbReference type="PANTHER" id="PTHR30273">
    <property type="entry name" value="PERIPLASMIC SIGNAL SENSOR AND SIGMA FACTOR ACTIVATOR FECR-RELATED"/>
    <property type="match status" value="1"/>
</dbReference>
<proteinExistence type="predicted"/>
<keyword evidence="1" id="KW-0812">Transmembrane</keyword>
<name>A0A521ABN2_SACCC</name>
<evidence type="ECO:0000313" key="5">
    <source>
        <dbReference type="Proteomes" id="UP000319040"/>
    </source>
</evidence>
<dbReference type="Proteomes" id="UP000319040">
    <property type="component" value="Unassembled WGS sequence"/>
</dbReference>
<dbReference type="AlphaFoldDB" id="A0A521ABN2"/>
<dbReference type="InterPro" id="IPR006860">
    <property type="entry name" value="FecR"/>
</dbReference>
<keyword evidence="5" id="KW-1185">Reference proteome</keyword>
<dbReference type="PIRSF" id="PIRSF018266">
    <property type="entry name" value="FecR"/>
    <property type="match status" value="1"/>
</dbReference>
<feature type="domain" description="Protein FecR C-terminal" evidence="3">
    <location>
        <begin position="255"/>
        <end position="324"/>
    </location>
</feature>
<feature type="domain" description="FecR protein" evidence="2">
    <location>
        <begin position="110"/>
        <end position="205"/>
    </location>
</feature>
<dbReference type="RefSeq" id="WP_142531438.1">
    <property type="nucleotide sequence ID" value="NZ_FXTB01000001.1"/>
</dbReference>
<dbReference type="Pfam" id="PF04773">
    <property type="entry name" value="FecR"/>
    <property type="match status" value="1"/>
</dbReference>
<dbReference type="InterPro" id="IPR012373">
    <property type="entry name" value="Ferrdict_sens_TM"/>
</dbReference>
<dbReference type="GO" id="GO:0016989">
    <property type="term" value="F:sigma factor antagonist activity"/>
    <property type="evidence" value="ECO:0007669"/>
    <property type="project" value="TreeGrafter"/>
</dbReference>
<accession>A0A521ABN2</accession>
<evidence type="ECO:0000259" key="2">
    <source>
        <dbReference type="Pfam" id="PF04773"/>
    </source>
</evidence>
<evidence type="ECO:0000256" key="1">
    <source>
        <dbReference type="SAM" id="Phobius"/>
    </source>
</evidence>
<dbReference type="PANTHER" id="PTHR30273:SF2">
    <property type="entry name" value="PROTEIN FECR"/>
    <property type="match status" value="1"/>
</dbReference>
<dbReference type="Gene3D" id="2.60.120.1440">
    <property type="match status" value="1"/>
</dbReference>
<dbReference type="InterPro" id="IPR032508">
    <property type="entry name" value="FecR_C"/>
</dbReference>
<feature type="transmembrane region" description="Helical" evidence="1">
    <location>
        <begin position="80"/>
        <end position="98"/>
    </location>
</feature>
<dbReference type="Gene3D" id="3.55.50.30">
    <property type="match status" value="1"/>
</dbReference>
<dbReference type="Pfam" id="PF16344">
    <property type="entry name" value="FecR_C"/>
    <property type="match status" value="1"/>
</dbReference>
<organism evidence="4 5">
    <name type="scientific">Saccharicrinis carchari</name>
    <dbReference type="NCBI Taxonomy" id="1168039"/>
    <lineage>
        <taxon>Bacteria</taxon>
        <taxon>Pseudomonadati</taxon>
        <taxon>Bacteroidota</taxon>
        <taxon>Bacteroidia</taxon>
        <taxon>Marinilabiliales</taxon>
        <taxon>Marinilabiliaceae</taxon>
        <taxon>Saccharicrinis</taxon>
    </lineage>
</organism>
<gene>
    <name evidence="4" type="ORF">SAMN06265379_1019</name>
</gene>
<protein>
    <submittedName>
        <fullName evidence="4">FecR family protein</fullName>
    </submittedName>
</protein>